<reference evidence="2" key="1">
    <citation type="journal article" date="2020" name="mSystems">
        <title>Genome- and Community-Level Interaction Insights into Carbon Utilization and Element Cycling Functions of Hydrothermarchaeota in Hydrothermal Sediment.</title>
        <authorList>
            <person name="Zhou Z."/>
            <person name="Liu Y."/>
            <person name="Xu W."/>
            <person name="Pan J."/>
            <person name="Luo Z.H."/>
            <person name="Li M."/>
        </authorList>
    </citation>
    <scope>NUCLEOTIDE SEQUENCE [LARGE SCALE GENOMIC DNA]</scope>
    <source>
        <strain evidence="2">SpSt-853</strain>
    </source>
</reference>
<organism evidence="2">
    <name type="scientific">Desulfobacca acetoxidans</name>
    <dbReference type="NCBI Taxonomy" id="60893"/>
    <lineage>
        <taxon>Bacteria</taxon>
        <taxon>Pseudomonadati</taxon>
        <taxon>Thermodesulfobacteriota</taxon>
        <taxon>Desulfobaccia</taxon>
        <taxon>Desulfobaccales</taxon>
        <taxon>Desulfobaccaceae</taxon>
        <taxon>Desulfobacca</taxon>
    </lineage>
</organism>
<accession>A0A7C5AL44</accession>
<protein>
    <recommendedName>
        <fullName evidence="3">TraB/GumN family protein</fullName>
    </recommendedName>
</protein>
<name>A0A7C5AL44_9BACT</name>
<comment type="caution">
    <text evidence="2">The sequence shown here is derived from an EMBL/GenBank/DDBJ whole genome shotgun (WGS) entry which is preliminary data.</text>
</comment>
<feature type="region of interest" description="Disordered" evidence="1">
    <location>
        <begin position="1"/>
        <end position="25"/>
    </location>
</feature>
<dbReference type="AlphaFoldDB" id="A0A7C5AL44"/>
<evidence type="ECO:0008006" key="3">
    <source>
        <dbReference type="Google" id="ProtNLM"/>
    </source>
</evidence>
<evidence type="ECO:0000256" key="1">
    <source>
        <dbReference type="SAM" id="MobiDB-lite"/>
    </source>
</evidence>
<gene>
    <name evidence="2" type="ORF">ENW48_03920</name>
</gene>
<evidence type="ECO:0000313" key="2">
    <source>
        <dbReference type="EMBL" id="HGZ11351.1"/>
    </source>
</evidence>
<dbReference type="EMBL" id="DTKJ01000024">
    <property type="protein sequence ID" value="HGZ11351.1"/>
    <property type="molecule type" value="Genomic_DNA"/>
</dbReference>
<sequence length="259" mass="29556">MGSTKDRFGEGGGTPPPDGSSPSEGLFLLATVHGDPAGYRRAWRLLEHLRPSIITVEISPFSVRYRERKMNFWRKRLLRALKELPPHAREHLAVARVMAQVELPFEYRAARDWGSTYRIPVKFLDSGEEARRHLPRFAAELLTSGNLARLLETPATGNLEDYVKGEFLRARRALARKGFWGLSSMDAEQARRERLMARRLRQLTGENGRVVHLGGWEHLIPRPDGHSLLQLLRDLNPRVFLLDEADKLPIGKPPFKFAQ</sequence>
<proteinExistence type="predicted"/>